<gene>
    <name evidence="1" type="ORF">CLOBOL_01000</name>
</gene>
<evidence type="ECO:0000313" key="1">
    <source>
        <dbReference type="EMBL" id="EDP18638.1"/>
    </source>
</evidence>
<reference evidence="1 2" key="1">
    <citation type="submission" date="2007-08" db="EMBL/GenBank/DDBJ databases">
        <authorList>
            <person name="Fulton L."/>
            <person name="Clifton S."/>
            <person name="Fulton B."/>
            <person name="Xu J."/>
            <person name="Minx P."/>
            <person name="Pepin K.H."/>
            <person name="Johnson M."/>
            <person name="Thiruvilangam P."/>
            <person name="Bhonagiri V."/>
            <person name="Nash W.E."/>
            <person name="Mardis E.R."/>
            <person name="Wilson R.K."/>
        </authorList>
    </citation>
    <scope>NUCLEOTIDE SEQUENCE [LARGE SCALE GENOMIC DNA]</scope>
    <source>
        <strain evidence="2">ATCC BAA-613 / DSM 15670 / CCUG 46953 / JCM 12243 / WAL 16351</strain>
    </source>
</reference>
<accession>A8RJR5</accession>
<dbReference type="PaxDb" id="411902-CLOBOL_01000"/>
<name>A8RJR5_ENTBW</name>
<dbReference type="Proteomes" id="UP000005396">
    <property type="component" value="Unassembled WGS sequence"/>
</dbReference>
<dbReference type="HOGENOM" id="CLU_3372925_0_0_9"/>
<protein>
    <submittedName>
        <fullName evidence="1">Uncharacterized protein</fullName>
    </submittedName>
</protein>
<organism evidence="1 2">
    <name type="scientific">Enterocloster bolteae (strain ATCC BAA-613 / DSM 15670 / CCUG 46953 / JCM 12243 / WAL 16351)</name>
    <name type="common">Clostridium bolteae</name>
    <dbReference type="NCBI Taxonomy" id="411902"/>
    <lineage>
        <taxon>Bacteria</taxon>
        <taxon>Bacillati</taxon>
        <taxon>Bacillota</taxon>
        <taxon>Clostridia</taxon>
        <taxon>Lachnospirales</taxon>
        <taxon>Lachnospiraceae</taxon>
        <taxon>Enterocloster</taxon>
    </lineage>
</organism>
<dbReference type="EMBL" id="ABCC02000011">
    <property type="protein sequence ID" value="EDP18638.1"/>
    <property type="molecule type" value="Genomic_DNA"/>
</dbReference>
<dbReference type="AlphaFoldDB" id="A8RJR5"/>
<proteinExistence type="predicted"/>
<comment type="caution">
    <text evidence="1">The sequence shown here is derived from an EMBL/GenBank/DDBJ whole genome shotgun (WGS) entry which is preliminary data.</text>
</comment>
<evidence type="ECO:0000313" key="2">
    <source>
        <dbReference type="Proteomes" id="UP000005396"/>
    </source>
</evidence>
<reference evidence="1 2" key="2">
    <citation type="submission" date="2007-09" db="EMBL/GenBank/DDBJ databases">
        <title>Draft genome sequence of Clostridium bolteae (ATCC BAA-613).</title>
        <authorList>
            <person name="Sudarsanam P."/>
            <person name="Ley R."/>
            <person name="Guruge J."/>
            <person name="Turnbaugh P.J."/>
            <person name="Mahowald M."/>
            <person name="Liep D."/>
            <person name="Gordon J."/>
        </authorList>
    </citation>
    <scope>NUCLEOTIDE SEQUENCE [LARGE SCALE GENOMIC DNA]</scope>
    <source>
        <strain evidence="2">ATCC BAA-613 / DSM 15670 / CCUG 46953 / JCM 12243 / WAL 16351</strain>
    </source>
</reference>
<sequence length="34" mass="3961">MKIKGGRGHLRYRRRDNFKKSVKVIQGLFGGSNR</sequence>